<dbReference type="Proteomes" id="UP000294832">
    <property type="component" value="Unassembled WGS sequence"/>
</dbReference>
<reference evidence="2 3" key="1">
    <citation type="submission" date="2019-03" db="EMBL/GenBank/DDBJ databases">
        <title>Freshwater and sediment microbial communities from various areas in North America, analyzing microbe dynamics in response to fracking.</title>
        <authorList>
            <person name="Lamendella R."/>
        </authorList>
    </citation>
    <scope>NUCLEOTIDE SEQUENCE [LARGE SCALE GENOMIC DNA]</scope>
    <source>
        <strain evidence="2 3">74A</strain>
    </source>
</reference>
<name>A0A4R2FGG5_9GAMM</name>
<dbReference type="InterPro" id="IPR029033">
    <property type="entry name" value="His_PPase_superfam"/>
</dbReference>
<evidence type="ECO:0000313" key="2">
    <source>
        <dbReference type="EMBL" id="TCN84663.1"/>
    </source>
</evidence>
<proteinExistence type="predicted"/>
<dbReference type="PANTHER" id="PTHR20935">
    <property type="entry name" value="PHOSPHOGLYCERATE MUTASE-RELATED"/>
    <property type="match status" value="1"/>
</dbReference>
<dbReference type="InterPro" id="IPR051021">
    <property type="entry name" value="Mito_Ser/Thr_phosphatase"/>
</dbReference>
<dbReference type="CDD" id="cd07067">
    <property type="entry name" value="HP_PGM_like"/>
    <property type="match status" value="1"/>
</dbReference>
<dbReference type="Gene3D" id="3.40.50.1240">
    <property type="entry name" value="Phosphoglycerate mutase-like"/>
    <property type="match status" value="1"/>
</dbReference>
<protein>
    <submittedName>
        <fullName evidence="2">Phosphohistidine phosphatase SixA</fullName>
    </submittedName>
</protein>
<dbReference type="SUPFAM" id="SSF53254">
    <property type="entry name" value="Phosphoglycerate mutase-like"/>
    <property type="match status" value="1"/>
</dbReference>
<dbReference type="InterPro" id="IPR004449">
    <property type="entry name" value="SixA"/>
</dbReference>
<dbReference type="EMBL" id="SLWF01000011">
    <property type="protein sequence ID" value="TCN84663.1"/>
    <property type="molecule type" value="Genomic_DNA"/>
</dbReference>
<keyword evidence="1" id="KW-0378">Hydrolase</keyword>
<organism evidence="2 3">
    <name type="scientific">Shewanella fodinae</name>
    <dbReference type="NCBI Taxonomy" id="552357"/>
    <lineage>
        <taxon>Bacteria</taxon>
        <taxon>Pseudomonadati</taxon>
        <taxon>Pseudomonadota</taxon>
        <taxon>Gammaproteobacteria</taxon>
        <taxon>Alteromonadales</taxon>
        <taxon>Shewanellaceae</taxon>
        <taxon>Shewanella</taxon>
    </lineage>
</organism>
<evidence type="ECO:0000256" key="1">
    <source>
        <dbReference type="ARBA" id="ARBA00022801"/>
    </source>
</evidence>
<dbReference type="AlphaFoldDB" id="A0A4R2FGG5"/>
<evidence type="ECO:0000313" key="3">
    <source>
        <dbReference type="Proteomes" id="UP000294832"/>
    </source>
</evidence>
<accession>A0A4R2FGG5</accession>
<dbReference type="RefSeq" id="WP_133038875.1">
    <property type="nucleotide sequence ID" value="NZ_SLWF01000011.1"/>
</dbReference>
<dbReference type="Pfam" id="PF00300">
    <property type="entry name" value="His_Phos_1"/>
    <property type="match status" value="1"/>
</dbReference>
<gene>
    <name evidence="2" type="ORF">EDC91_11177</name>
</gene>
<dbReference type="GO" id="GO:0005737">
    <property type="term" value="C:cytoplasm"/>
    <property type="evidence" value="ECO:0007669"/>
    <property type="project" value="InterPro"/>
</dbReference>
<dbReference type="GO" id="GO:0101006">
    <property type="term" value="F:protein histidine phosphatase activity"/>
    <property type="evidence" value="ECO:0007669"/>
    <property type="project" value="InterPro"/>
</dbReference>
<keyword evidence="3" id="KW-1185">Reference proteome</keyword>
<sequence length="156" mass="17742">MQLYLMRHGEAGHEAKYDRERSLTESGLYHTALMSEWLKSTGVEFQLVLVSPYLRTQQTWQEVSKHFPEPRKCKVLNELVPAADPEMAARLVLAYAEQYQAENVLVLSHMPLLGYMVSELVPGMEPPLFATSSVALVDIVGRHTELMWQQTTHSIS</sequence>
<dbReference type="OrthoDB" id="92610at2"/>
<dbReference type="InterPro" id="IPR013078">
    <property type="entry name" value="His_Pase_superF_clade-1"/>
</dbReference>
<dbReference type="NCBIfam" id="TIGR00249">
    <property type="entry name" value="sixA"/>
    <property type="match status" value="1"/>
</dbReference>
<comment type="caution">
    <text evidence="2">The sequence shown here is derived from an EMBL/GenBank/DDBJ whole genome shotgun (WGS) entry which is preliminary data.</text>
</comment>